<dbReference type="InterPro" id="IPR004105">
    <property type="entry name" value="CheA-like_dim"/>
</dbReference>
<dbReference type="InterPro" id="IPR036641">
    <property type="entry name" value="HPT_dom_sf"/>
</dbReference>
<dbReference type="OrthoDB" id="9803176at2"/>
<evidence type="ECO:0000256" key="1">
    <source>
        <dbReference type="ARBA" id="ARBA00000085"/>
    </source>
</evidence>
<evidence type="ECO:0000256" key="9">
    <source>
        <dbReference type="ARBA" id="ARBA00022840"/>
    </source>
</evidence>
<dbReference type="PRINTS" id="PR00344">
    <property type="entry name" value="BCTRLSENSOR"/>
</dbReference>
<dbReference type="PROSITE" id="PS50109">
    <property type="entry name" value="HIS_KIN"/>
    <property type="match status" value="1"/>
</dbReference>
<evidence type="ECO:0000259" key="15">
    <source>
        <dbReference type="PROSITE" id="PS50851"/>
    </source>
</evidence>
<keyword evidence="5 12" id="KW-0597">Phosphoprotein</keyword>
<gene>
    <name evidence="17" type="ORF">DEM34_06450</name>
</gene>
<dbReference type="AlphaFoldDB" id="A0A2U2N553"/>
<feature type="compositionally biased region" description="Low complexity" evidence="13">
    <location>
        <begin position="240"/>
        <end position="275"/>
    </location>
</feature>
<feature type="domain" description="HPt" evidence="16">
    <location>
        <begin position="1"/>
        <end position="104"/>
    </location>
</feature>
<evidence type="ECO:0000256" key="3">
    <source>
        <dbReference type="ARBA" id="ARBA00021495"/>
    </source>
</evidence>
<dbReference type="Gene3D" id="1.20.120.160">
    <property type="entry name" value="HPT domain"/>
    <property type="match status" value="1"/>
</dbReference>
<dbReference type="InterPro" id="IPR005467">
    <property type="entry name" value="His_kinase_dom"/>
</dbReference>
<dbReference type="InterPro" id="IPR003594">
    <property type="entry name" value="HATPase_dom"/>
</dbReference>
<dbReference type="SMART" id="SM00073">
    <property type="entry name" value="HPT"/>
    <property type="match status" value="1"/>
</dbReference>
<keyword evidence="7" id="KW-0547">Nucleotide-binding</keyword>
<dbReference type="PANTHER" id="PTHR43395">
    <property type="entry name" value="SENSOR HISTIDINE KINASE CHEA"/>
    <property type="match status" value="1"/>
</dbReference>
<dbReference type="GO" id="GO:0005524">
    <property type="term" value="F:ATP binding"/>
    <property type="evidence" value="ECO:0007669"/>
    <property type="project" value="UniProtKB-KW"/>
</dbReference>
<dbReference type="Gene3D" id="1.10.287.560">
    <property type="entry name" value="Histidine kinase CheA-like, homodimeric domain"/>
    <property type="match status" value="1"/>
</dbReference>
<dbReference type="CDD" id="cd00731">
    <property type="entry name" value="CheA_reg"/>
    <property type="match status" value="1"/>
</dbReference>
<dbReference type="Pfam" id="PF01584">
    <property type="entry name" value="CheW"/>
    <property type="match status" value="1"/>
</dbReference>
<dbReference type="SMART" id="SM00387">
    <property type="entry name" value="HATPase_c"/>
    <property type="match status" value="1"/>
</dbReference>
<dbReference type="Proteomes" id="UP000245474">
    <property type="component" value="Unassembled WGS sequence"/>
</dbReference>
<evidence type="ECO:0000256" key="7">
    <source>
        <dbReference type="ARBA" id="ARBA00022741"/>
    </source>
</evidence>
<keyword evidence="8" id="KW-0418">Kinase</keyword>
<sequence length="671" mass="71511">MDMQPFLDTFFEESFEGLDIMEQALLALEPGVAPDRETLDAVFRAAHSIKGGSGTFGLPAVAGYTHDVETLLDRLREGETTLGEEVRGALLESVDVTRGLLAALRDGVEPDAAAVAASTARLQALLGASSGATDAPGTAMPAAAADAESADGPGWRVRFAPQPHLFTTGNDPARLIRDLEALGPVAAECDSSALPPWSELDPEACHLQWTLTVHGGSEAAIRDILEWVEDDAEIAIEPLPGAAEEPPAGPAVEPAPAGTAGEPATERAAPPARGGSSVRVQTEKIDALIDLVGELVITQSMLLDTARGCDEVTARRLRDGLAQLERNTRELQEGVMRIRMVPIQFAYARLPRLVHDTAGQLGKDIHLDLAGEQTEVDKTVSERLTDPLVHLLRNAVDHGIEPPEARRAAGKPEQGTIRVAAEHRGGNVVIEIVDDGKGLDRERILARARAQGLPGAEREDLDDAAVFDFIFEPGFSTHEEVTEVSGRGVGMDVVRRNIRELGGSLQVASTPGEGSRFIISLPLTLTIVDGQLLRVGEEIYVVPLPAVLESLQVNPEQLRDVAGQGRVCAWRDGYVPVVGLDRLFGLERRPDEHGRTLMMVLESEDARVGVLVDELLEQQQVVVKSLEANYAPVPGSMGATILGDGRVALILDVAGLLALSRERPAIPLAAG</sequence>
<comment type="catalytic activity">
    <reaction evidence="1">
        <text>ATP + protein L-histidine = ADP + protein N-phospho-L-histidine.</text>
        <dbReference type="EC" id="2.7.13.3"/>
    </reaction>
</comment>
<dbReference type="InterPro" id="IPR051315">
    <property type="entry name" value="Bact_Chemotaxis_CheA"/>
</dbReference>
<evidence type="ECO:0000256" key="2">
    <source>
        <dbReference type="ARBA" id="ARBA00012438"/>
    </source>
</evidence>
<dbReference type="SMART" id="SM00260">
    <property type="entry name" value="CheW"/>
    <property type="match status" value="1"/>
</dbReference>
<dbReference type="CDD" id="cd00088">
    <property type="entry name" value="HPT"/>
    <property type="match status" value="1"/>
</dbReference>
<dbReference type="InterPro" id="IPR004358">
    <property type="entry name" value="Sig_transdc_His_kin-like_C"/>
</dbReference>
<reference evidence="17 18" key="1">
    <citation type="submission" date="2018-05" db="EMBL/GenBank/DDBJ databases">
        <title>Spiribacter halobius sp. nov., a moderately halophilic bacterium isolated from marine solar saltern.</title>
        <authorList>
            <person name="Zheng W.-S."/>
            <person name="Lu D.-C."/>
            <person name="Du Z.-J."/>
        </authorList>
    </citation>
    <scope>NUCLEOTIDE SEQUENCE [LARGE SCALE GENOMIC DNA]</scope>
    <source>
        <strain evidence="17 18">E85</strain>
    </source>
</reference>
<dbReference type="GO" id="GO:0005737">
    <property type="term" value="C:cytoplasm"/>
    <property type="evidence" value="ECO:0007669"/>
    <property type="project" value="InterPro"/>
</dbReference>
<dbReference type="Pfam" id="PF01627">
    <property type="entry name" value="Hpt"/>
    <property type="match status" value="1"/>
</dbReference>
<dbReference type="InterPro" id="IPR002545">
    <property type="entry name" value="CheW-lke_dom"/>
</dbReference>
<dbReference type="CDD" id="cd16916">
    <property type="entry name" value="HATPase_CheA-like"/>
    <property type="match status" value="1"/>
</dbReference>
<organism evidence="17 18">
    <name type="scientific">Sediminicurvatus halobius</name>
    <dbReference type="NCBI Taxonomy" id="2182432"/>
    <lineage>
        <taxon>Bacteria</taxon>
        <taxon>Pseudomonadati</taxon>
        <taxon>Pseudomonadota</taxon>
        <taxon>Gammaproteobacteria</taxon>
        <taxon>Chromatiales</taxon>
        <taxon>Ectothiorhodospiraceae</taxon>
        <taxon>Sediminicurvatus</taxon>
    </lineage>
</organism>
<evidence type="ECO:0000256" key="5">
    <source>
        <dbReference type="ARBA" id="ARBA00022553"/>
    </source>
</evidence>
<dbReference type="SUPFAM" id="SSF47384">
    <property type="entry name" value="Homodimeric domain of signal transducing histidine kinase"/>
    <property type="match status" value="1"/>
</dbReference>
<evidence type="ECO:0000256" key="6">
    <source>
        <dbReference type="ARBA" id="ARBA00022679"/>
    </source>
</evidence>
<dbReference type="SUPFAM" id="SSF50341">
    <property type="entry name" value="CheW-like"/>
    <property type="match status" value="1"/>
</dbReference>
<dbReference type="InterPro" id="IPR036061">
    <property type="entry name" value="CheW-like_dom_sf"/>
</dbReference>
<feature type="domain" description="CheW-like" evidence="15">
    <location>
        <begin position="527"/>
        <end position="662"/>
    </location>
</feature>
<dbReference type="EC" id="2.7.13.3" evidence="2"/>
<keyword evidence="6" id="KW-0808">Transferase</keyword>
<dbReference type="InterPro" id="IPR036890">
    <property type="entry name" value="HATPase_C_sf"/>
</dbReference>
<feature type="domain" description="Histidine kinase" evidence="14">
    <location>
        <begin position="314"/>
        <end position="525"/>
    </location>
</feature>
<dbReference type="Pfam" id="PF02895">
    <property type="entry name" value="H-kinase_dim"/>
    <property type="match status" value="1"/>
</dbReference>
<dbReference type="GO" id="GO:0000155">
    <property type="term" value="F:phosphorelay sensor kinase activity"/>
    <property type="evidence" value="ECO:0007669"/>
    <property type="project" value="InterPro"/>
</dbReference>
<evidence type="ECO:0000313" key="17">
    <source>
        <dbReference type="EMBL" id="PWG64134.1"/>
    </source>
</evidence>
<evidence type="ECO:0000259" key="16">
    <source>
        <dbReference type="PROSITE" id="PS50894"/>
    </source>
</evidence>
<feature type="region of interest" description="Disordered" evidence="13">
    <location>
        <begin position="240"/>
        <end position="279"/>
    </location>
</feature>
<evidence type="ECO:0000256" key="10">
    <source>
        <dbReference type="ARBA" id="ARBA00023012"/>
    </source>
</evidence>
<dbReference type="Gene3D" id="2.30.30.40">
    <property type="entry name" value="SH3 Domains"/>
    <property type="match status" value="1"/>
</dbReference>
<evidence type="ECO:0000256" key="13">
    <source>
        <dbReference type="SAM" id="MobiDB-lite"/>
    </source>
</evidence>
<comment type="caution">
    <text evidence="17">The sequence shown here is derived from an EMBL/GenBank/DDBJ whole genome shotgun (WGS) entry which is preliminary data.</text>
</comment>
<dbReference type="EMBL" id="QFFI01000007">
    <property type="protein sequence ID" value="PWG64134.1"/>
    <property type="molecule type" value="Genomic_DNA"/>
</dbReference>
<evidence type="ECO:0000259" key="14">
    <source>
        <dbReference type="PROSITE" id="PS50109"/>
    </source>
</evidence>
<dbReference type="FunFam" id="2.30.30.40:FF:000048">
    <property type="entry name" value="Chemotaxis protein CheA, putative"/>
    <property type="match status" value="1"/>
</dbReference>
<dbReference type="SUPFAM" id="SSF55874">
    <property type="entry name" value="ATPase domain of HSP90 chaperone/DNA topoisomerase II/histidine kinase"/>
    <property type="match status" value="1"/>
</dbReference>
<feature type="modified residue" description="Phosphohistidine" evidence="12">
    <location>
        <position position="47"/>
    </location>
</feature>
<dbReference type="InterPro" id="IPR037006">
    <property type="entry name" value="CheA-like_homodim_sf"/>
</dbReference>
<evidence type="ECO:0000256" key="8">
    <source>
        <dbReference type="ARBA" id="ARBA00022777"/>
    </source>
</evidence>
<keyword evidence="10" id="KW-0902">Two-component regulatory system</keyword>
<dbReference type="PROSITE" id="PS50894">
    <property type="entry name" value="HPT"/>
    <property type="match status" value="1"/>
</dbReference>
<evidence type="ECO:0000256" key="11">
    <source>
        <dbReference type="ARBA" id="ARBA00035100"/>
    </source>
</evidence>
<evidence type="ECO:0000256" key="12">
    <source>
        <dbReference type="PROSITE-ProRule" id="PRU00110"/>
    </source>
</evidence>
<dbReference type="PANTHER" id="PTHR43395:SF10">
    <property type="entry name" value="CHEMOTAXIS PROTEIN CHEA"/>
    <property type="match status" value="1"/>
</dbReference>
<dbReference type="PROSITE" id="PS50851">
    <property type="entry name" value="CHEW"/>
    <property type="match status" value="1"/>
</dbReference>
<evidence type="ECO:0000256" key="4">
    <source>
        <dbReference type="ARBA" id="ARBA00022500"/>
    </source>
</evidence>
<accession>A0A2U2N553</accession>
<keyword evidence="18" id="KW-1185">Reference proteome</keyword>
<dbReference type="FunFam" id="3.30.565.10:FF:000016">
    <property type="entry name" value="Chemotaxis protein CheA, putative"/>
    <property type="match status" value="1"/>
</dbReference>
<dbReference type="SUPFAM" id="SSF47226">
    <property type="entry name" value="Histidine-containing phosphotransfer domain, HPT domain"/>
    <property type="match status" value="1"/>
</dbReference>
<dbReference type="InterPro" id="IPR036097">
    <property type="entry name" value="HisK_dim/P_sf"/>
</dbReference>
<dbReference type="InterPro" id="IPR008207">
    <property type="entry name" value="Sig_transdc_His_kin_Hpt_dom"/>
</dbReference>
<dbReference type="SMART" id="SM01231">
    <property type="entry name" value="H-kinase_dim"/>
    <property type="match status" value="1"/>
</dbReference>
<dbReference type="Gene3D" id="3.30.565.10">
    <property type="entry name" value="Histidine kinase-like ATPase, C-terminal domain"/>
    <property type="match status" value="1"/>
</dbReference>
<keyword evidence="9" id="KW-0067">ATP-binding</keyword>
<protein>
    <recommendedName>
        <fullName evidence="3">Chemotaxis protein CheA</fullName>
        <ecNumber evidence="2">2.7.13.3</ecNumber>
    </recommendedName>
</protein>
<evidence type="ECO:0000313" key="18">
    <source>
        <dbReference type="Proteomes" id="UP000245474"/>
    </source>
</evidence>
<keyword evidence="4" id="KW-0145">Chemotaxis</keyword>
<dbReference type="Pfam" id="PF02518">
    <property type="entry name" value="HATPase_c"/>
    <property type="match status" value="1"/>
</dbReference>
<dbReference type="RefSeq" id="WP_109677415.1">
    <property type="nucleotide sequence ID" value="NZ_CP086615.1"/>
</dbReference>
<name>A0A2U2N553_9GAMM</name>
<proteinExistence type="predicted"/>
<comment type="function">
    <text evidence="11">Involved in the transmission of sensory signals from the chemoreceptors to the flagellar motors. CheA is autophosphorylated; it can transfer its phosphate group to either CheB or CheY.</text>
</comment>
<dbReference type="GO" id="GO:0006935">
    <property type="term" value="P:chemotaxis"/>
    <property type="evidence" value="ECO:0007669"/>
    <property type="project" value="UniProtKB-KW"/>
</dbReference>